<gene>
    <name evidence="2" type="primary">Aste57867_21726</name>
    <name evidence="1" type="ORF">As57867_021657</name>
    <name evidence="2" type="ORF">ASTE57867_21726</name>
</gene>
<evidence type="ECO:0000313" key="3">
    <source>
        <dbReference type="Proteomes" id="UP000332933"/>
    </source>
</evidence>
<reference evidence="2 3" key="1">
    <citation type="submission" date="2019-03" db="EMBL/GenBank/DDBJ databases">
        <authorList>
            <person name="Gaulin E."/>
            <person name="Dumas B."/>
        </authorList>
    </citation>
    <scope>NUCLEOTIDE SEQUENCE [LARGE SCALE GENOMIC DNA]</scope>
    <source>
        <strain evidence="2">CBS 568.67</strain>
    </source>
</reference>
<dbReference type="InterPro" id="IPR002110">
    <property type="entry name" value="Ankyrin_rpt"/>
</dbReference>
<keyword evidence="3" id="KW-1185">Reference proteome</keyword>
<reference evidence="1" key="2">
    <citation type="submission" date="2019-06" db="EMBL/GenBank/DDBJ databases">
        <title>Genomics analysis of Aphanomyces spp. identifies a new class of oomycete effector associated with host adaptation.</title>
        <authorList>
            <person name="Gaulin E."/>
        </authorList>
    </citation>
    <scope>NUCLEOTIDE SEQUENCE</scope>
    <source>
        <strain evidence="1">CBS 578.67</strain>
    </source>
</reference>
<dbReference type="SUPFAM" id="SSF48403">
    <property type="entry name" value="Ankyrin repeat"/>
    <property type="match status" value="1"/>
</dbReference>
<dbReference type="InterPro" id="IPR052050">
    <property type="entry name" value="SecEffector_AnkRepeat"/>
</dbReference>
<protein>
    <submittedName>
        <fullName evidence="2">Aste57867_21726 protein</fullName>
    </submittedName>
</protein>
<dbReference type="PANTHER" id="PTHR46586:SF3">
    <property type="entry name" value="ANKYRIN REPEAT-CONTAINING PROTEIN"/>
    <property type="match status" value="1"/>
</dbReference>
<organism evidence="2 3">
    <name type="scientific">Aphanomyces stellatus</name>
    <dbReference type="NCBI Taxonomy" id="120398"/>
    <lineage>
        <taxon>Eukaryota</taxon>
        <taxon>Sar</taxon>
        <taxon>Stramenopiles</taxon>
        <taxon>Oomycota</taxon>
        <taxon>Saprolegniomycetes</taxon>
        <taxon>Saprolegniales</taxon>
        <taxon>Verrucalvaceae</taxon>
        <taxon>Aphanomyces</taxon>
    </lineage>
</organism>
<evidence type="ECO:0000313" key="2">
    <source>
        <dbReference type="EMBL" id="VFT98395.1"/>
    </source>
</evidence>
<proteinExistence type="predicted"/>
<dbReference type="PANTHER" id="PTHR46586">
    <property type="entry name" value="ANKYRIN REPEAT-CONTAINING PROTEIN"/>
    <property type="match status" value="1"/>
</dbReference>
<dbReference type="InterPro" id="IPR036770">
    <property type="entry name" value="Ankyrin_rpt-contain_sf"/>
</dbReference>
<sequence length="553" mass="60319">MQDAGPVRRVLATPDLLSTISVYQVGLPQDLLPLQVLQGTLRPRGGSVPLSTVRSSAVVLGPWFNAHGTSRLRLLFQSSLTHVHTLVPLFSVYFDRLDVVKFLALHFDARLRHLNGLMRLAALGGSLDMLRFLFSHGYTKGGNASAVVAAAADAGHLAIIHAVESDPTWMMKDTRNPLDYDNLLSRAATHNHMDIVEHAWPHCSLRGIHDAMASAVRLNHIDVVAMLFDPQTYDTVASIQALLNDASKHGYTKLVQMLYERAKNQLQDVAAATIDATVKHAIQGGHVDLAQQWLPLAQGVTDVDVFAATRQGHVFILHFLHEQPPPLAFNVSWTQVWDSCVVYAARANHIHVVRWLLQASLLSAVGLSDGLHVAASCDKCEIVHLMLDDNNTSDSDVGRALEAASHCGHNRVVQILLARAADTVPLAAFDTSLASAVRRWHTDIAEMLLQSDGRPSQVAMVDVADAASRGHVEMLVLLAKYNPNVADNLTWTDVWEAAIVAAAAESSVGQMQVLQWLLDTTGPSIDVVQHAMGTASDDVIRATLRDYLLEQEL</sequence>
<dbReference type="Proteomes" id="UP000332933">
    <property type="component" value="Unassembled WGS sequence"/>
</dbReference>
<name>A0A485LN45_9STRA</name>
<evidence type="ECO:0000313" key="1">
    <source>
        <dbReference type="EMBL" id="KAF0686449.1"/>
    </source>
</evidence>
<dbReference type="AlphaFoldDB" id="A0A485LN45"/>
<dbReference type="EMBL" id="CAADRA010007025">
    <property type="protein sequence ID" value="VFT98395.1"/>
    <property type="molecule type" value="Genomic_DNA"/>
</dbReference>
<dbReference type="Gene3D" id="1.25.40.20">
    <property type="entry name" value="Ankyrin repeat-containing domain"/>
    <property type="match status" value="3"/>
</dbReference>
<dbReference type="SMART" id="SM00248">
    <property type="entry name" value="ANK"/>
    <property type="match status" value="6"/>
</dbReference>
<dbReference type="EMBL" id="VJMH01006999">
    <property type="protein sequence ID" value="KAF0686449.1"/>
    <property type="molecule type" value="Genomic_DNA"/>
</dbReference>
<accession>A0A485LN45</accession>